<evidence type="ECO:0000313" key="2">
    <source>
        <dbReference type="EMBL" id="EDV36451.1"/>
    </source>
</evidence>
<gene>
    <name evidence="2" type="primary">Dana\GF19822</name>
    <name evidence="2" type="synonym">dana_GLEANR_22228</name>
    <name evidence="2" type="ORF">GF19822</name>
</gene>
<dbReference type="HOGENOM" id="CLU_1857337_0_0_1"/>
<dbReference type="InParanoid" id="B3MDR6"/>
<evidence type="ECO:0008006" key="4">
    <source>
        <dbReference type="Google" id="ProtNLM"/>
    </source>
</evidence>
<dbReference type="AlphaFoldDB" id="B3MDR6"/>
<name>B3MDR6_DROAN</name>
<keyword evidence="1" id="KW-0812">Transmembrane</keyword>
<protein>
    <recommendedName>
        <fullName evidence="4">MARVEL domain-containing protein</fullName>
    </recommendedName>
</protein>
<dbReference type="Proteomes" id="UP000007801">
    <property type="component" value="Unassembled WGS sequence"/>
</dbReference>
<accession>B3MDR6</accession>
<organism evidence="2 3">
    <name type="scientific">Drosophila ananassae</name>
    <name type="common">Fruit fly</name>
    <dbReference type="NCBI Taxonomy" id="7217"/>
    <lineage>
        <taxon>Eukaryota</taxon>
        <taxon>Metazoa</taxon>
        <taxon>Ecdysozoa</taxon>
        <taxon>Arthropoda</taxon>
        <taxon>Hexapoda</taxon>
        <taxon>Insecta</taxon>
        <taxon>Pterygota</taxon>
        <taxon>Neoptera</taxon>
        <taxon>Endopterygota</taxon>
        <taxon>Diptera</taxon>
        <taxon>Brachycera</taxon>
        <taxon>Muscomorpha</taxon>
        <taxon>Ephydroidea</taxon>
        <taxon>Drosophilidae</taxon>
        <taxon>Drosophila</taxon>
        <taxon>Sophophora</taxon>
    </lineage>
</organism>
<dbReference type="KEGG" id="dan:6502565"/>
<dbReference type="OrthoDB" id="7868860at2759"/>
<feature type="transmembrane region" description="Helical" evidence="1">
    <location>
        <begin position="109"/>
        <end position="134"/>
    </location>
</feature>
<keyword evidence="1" id="KW-0472">Membrane</keyword>
<evidence type="ECO:0000313" key="3">
    <source>
        <dbReference type="Proteomes" id="UP000007801"/>
    </source>
</evidence>
<proteinExistence type="predicted"/>
<reference evidence="2 3" key="1">
    <citation type="journal article" date="2007" name="Nature">
        <title>Evolution of genes and genomes on the Drosophila phylogeny.</title>
        <authorList>
            <consortium name="Drosophila 12 Genomes Consortium"/>
            <person name="Clark A.G."/>
            <person name="Eisen M.B."/>
            <person name="Smith D.R."/>
            <person name="Bergman C.M."/>
            <person name="Oliver B."/>
            <person name="Markow T.A."/>
            <person name="Kaufman T.C."/>
            <person name="Kellis M."/>
            <person name="Gelbart W."/>
            <person name="Iyer V.N."/>
            <person name="Pollard D.A."/>
            <person name="Sackton T.B."/>
            <person name="Larracuente A.M."/>
            <person name="Singh N.D."/>
            <person name="Abad J.P."/>
            <person name="Abt D.N."/>
            <person name="Adryan B."/>
            <person name="Aguade M."/>
            <person name="Akashi H."/>
            <person name="Anderson W.W."/>
            <person name="Aquadro C.F."/>
            <person name="Ardell D.H."/>
            <person name="Arguello R."/>
            <person name="Artieri C.G."/>
            <person name="Barbash D.A."/>
            <person name="Barker D."/>
            <person name="Barsanti P."/>
            <person name="Batterham P."/>
            <person name="Batzoglou S."/>
            <person name="Begun D."/>
            <person name="Bhutkar A."/>
            <person name="Blanco E."/>
            <person name="Bosak S.A."/>
            <person name="Bradley R.K."/>
            <person name="Brand A.D."/>
            <person name="Brent M.R."/>
            <person name="Brooks A.N."/>
            <person name="Brown R.H."/>
            <person name="Butlin R.K."/>
            <person name="Caggese C."/>
            <person name="Calvi B.R."/>
            <person name="Bernardo de Carvalho A."/>
            <person name="Caspi A."/>
            <person name="Castrezana S."/>
            <person name="Celniker S.E."/>
            <person name="Chang J.L."/>
            <person name="Chapple C."/>
            <person name="Chatterji S."/>
            <person name="Chinwalla A."/>
            <person name="Civetta A."/>
            <person name="Clifton S.W."/>
            <person name="Comeron J.M."/>
            <person name="Costello J.C."/>
            <person name="Coyne J.A."/>
            <person name="Daub J."/>
            <person name="David R.G."/>
            <person name="Delcher A.L."/>
            <person name="Delehaunty K."/>
            <person name="Do C.B."/>
            <person name="Ebling H."/>
            <person name="Edwards K."/>
            <person name="Eickbush T."/>
            <person name="Evans J.D."/>
            <person name="Filipski A."/>
            <person name="Findeiss S."/>
            <person name="Freyhult E."/>
            <person name="Fulton L."/>
            <person name="Fulton R."/>
            <person name="Garcia A.C."/>
            <person name="Gardiner A."/>
            <person name="Garfield D.A."/>
            <person name="Garvin B.E."/>
            <person name="Gibson G."/>
            <person name="Gilbert D."/>
            <person name="Gnerre S."/>
            <person name="Godfrey J."/>
            <person name="Good R."/>
            <person name="Gotea V."/>
            <person name="Gravely B."/>
            <person name="Greenberg A.J."/>
            <person name="Griffiths-Jones S."/>
            <person name="Gross S."/>
            <person name="Guigo R."/>
            <person name="Gustafson E.A."/>
            <person name="Haerty W."/>
            <person name="Hahn M.W."/>
            <person name="Halligan D.L."/>
            <person name="Halpern A.L."/>
            <person name="Halter G.M."/>
            <person name="Han M.V."/>
            <person name="Heger A."/>
            <person name="Hillier L."/>
            <person name="Hinrichs A.S."/>
            <person name="Holmes I."/>
            <person name="Hoskins R.A."/>
            <person name="Hubisz M.J."/>
            <person name="Hultmark D."/>
            <person name="Huntley M.A."/>
            <person name="Jaffe D.B."/>
            <person name="Jagadeeshan S."/>
            <person name="Jeck W.R."/>
            <person name="Johnson J."/>
            <person name="Jones C.D."/>
            <person name="Jordan W.C."/>
            <person name="Karpen G.H."/>
            <person name="Kataoka E."/>
            <person name="Keightley P.D."/>
            <person name="Kheradpour P."/>
            <person name="Kirkness E.F."/>
            <person name="Koerich L.B."/>
            <person name="Kristiansen K."/>
            <person name="Kudrna D."/>
            <person name="Kulathinal R.J."/>
            <person name="Kumar S."/>
            <person name="Kwok R."/>
            <person name="Lander E."/>
            <person name="Langley C.H."/>
            <person name="Lapoint R."/>
            <person name="Lazzaro B.P."/>
            <person name="Lee S.J."/>
            <person name="Levesque L."/>
            <person name="Li R."/>
            <person name="Lin C.F."/>
            <person name="Lin M.F."/>
            <person name="Lindblad-Toh K."/>
            <person name="Llopart A."/>
            <person name="Long M."/>
            <person name="Low L."/>
            <person name="Lozovsky E."/>
            <person name="Lu J."/>
            <person name="Luo M."/>
            <person name="Machado C.A."/>
            <person name="Makalowski W."/>
            <person name="Marzo M."/>
            <person name="Matsuda M."/>
            <person name="Matzkin L."/>
            <person name="McAllister B."/>
            <person name="McBride C.S."/>
            <person name="McKernan B."/>
            <person name="McKernan K."/>
            <person name="Mendez-Lago M."/>
            <person name="Minx P."/>
            <person name="Mollenhauer M.U."/>
            <person name="Montooth K."/>
            <person name="Mount S.M."/>
            <person name="Mu X."/>
            <person name="Myers E."/>
            <person name="Negre B."/>
            <person name="Newfeld S."/>
            <person name="Nielsen R."/>
            <person name="Noor M.A."/>
            <person name="O'Grady P."/>
            <person name="Pachter L."/>
            <person name="Papaceit M."/>
            <person name="Parisi M.J."/>
            <person name="Parisi M."/>
            <person name="Parts L."/>
            <person name="Pedersen J.S."/>
            <person name="Pesole G."/>
            <person name="Phillippy A.M."/>
            <person name="Ponting C.P."/>
            <person name="Pop M."/>
            <person name="Porcelli D."/>
            <person name="Powell J.R."/>
            <person name="Prohaska S."/>
            <person name="Pruitt K."/>
            <person name="Puig M."/>
            <person name="Quesneville H."/>
            <person name="Ram K.R."/>
            <person name="Rand D."/>
            <person name="Rasmussen M.D."/>
            <person name="Reed L.K."/>
            <person name="Reenan R."/>
            <person name="Reily A."/>
            <person name="Remington K.A."/>
            <person name="Rieger T.T."/>
            <person name="Ritchie M.G."/>
            <person name="Robin C."/>
            <person name="Rogers Y.H."/>
            <person name="Rohde C."/>
            <person name="Rozas J."/>
            <person name="Rubenfield M.J."/>
            <person name="Ruiz A."/>
            <person name="Russo S."/>
            <person name="Salzberg S.L."/>
            <person name="Sanchez-Gracia A."/>
            <person name="Saranga D.J."/>
            <person name="Sato H."/>
            <person name="Schaeffer S.W."/>
            <person name="Schatz M.C."/>
            <person name="Schlenke T."/>
            <person name="Schwartz R."/>
            <person name="Segarra C."/>
            <person name="Singh R.S."/>
            <person name="Sirot L."/>
            <person name="Sirota M."/>
            <person name="Sisneros N.B."/>
            <person name="Smith C.D."/>
            <person name="Smith T.F."/>
            <person name="Spieth J."/>
            <person name="Stage D.E."/>
            <person name="Stark A."/>
            <person name="Stephan W."/>
            <person name="Strausberg R.L."/>
            <person name="Strempel S."/>
            <person name="Sturgill D."/>
            <person name="Sutton G."/>
            <person name="Sutton G.G."/>
            <person name="Tao W."/>
            <person name="Teichmann S."/>
            <person name="Tobari Y.N."/>
            <person name="Tomimura Y."/>
            <person name="Tsolas J.M."/>
            <person name="Valente V.L."/>
            <person name="Venter E."/>
            <person name="Venter J.C."/>
            <person name="Vicario S."/>
            <person name="Vieira F.G."/>
            <person name="Vilella A.J."/>
            <person name="Villasante A."/>
            <person name="Walenz B."/>
            <person name="Wang J."/>
            <person name="Wasserman M."/>
            <person name="Watts T."/>
            <person name="Wilson D."/>
            <person name="Wilson R.K."/>
            <person name="Wing R.A."/>
            <person name="Wolfner M.F."/>
            <person name="Wong A."/>
            <person name="Wong G.K."/>
            <person name="Wu C.I."/>
            <person name="Wu G."/>
            <person name="Yamamoto D."/>
            <person name="Yang H.P."/>
            <person name="Yang S.P."/>
            <person name="Yorke J.A."/>
            <person name="Yoshida K."/>
            <person name="Zdobnov E."/>
            <person name="Zhang P."/>
            <person name="Zhang Y."/>
            <person name="Zimin A.V."/>
            <person name="Baldwin J."/>
            <person name="Abdouelleil A."/>
            <person name="Abdulkadir J."/>
            <person name="Abebe A."/>
            <person name="Abera B."/>
            <person name="Abreu J."/>
            <person name="Acer S.C."/>
            <person name="Aftuck L."/>
            <person name="Alexander A."/>
            <person name="An P."/>
            <person name="Anderson E."/>
            <person name="Anderson S."/>
            <person name="Arachi H."/>
            <person name="Azer M."/>
            <person name="Bachantsang P."/>
            <person name="Barry A."/>
            <person name="Bayul T."/>
            <person name="Berlin A."/>
            <person name="Bessette D."/>
            <person name="Bloom T."/>
            <person name="Blye J."/>
            <person name="Boguslavskiy L."/>
            <person name="Bonnet C."/>
            <person name="Boukhgalter B."/>
            <person name="Bourzgui I."/>
            <person name="Brown A."/>
            <person name="Cahill P."/>
            <person name="Channer S."/>
            <person name="Cheshatsang Y."/>
            <person name="Chuda L."/>
            <person name="Citroen M."/>
            <person name="Collymore A."/>
            <person name="Cooke P."/>
            <person name="Costello M."/>
            <person name="D'Aco K."/>
            <person name="Daza R."/>
            <person name="De Haan G."/>
            <person name="DeGray S."/>
            <person name="DeMaso C."/>
            <person name="Dhargay N."/>
            <person name="Dooley K."/>
            <person name="Dooley E."/>
            <person name="Doricent M."/>
            <person name="Dorje P."/>
            <person name="Dorjee K."/>
            <person name="Dupes A."/>
            <person name="Elong R."/>
            <person name="Falk J."/>
            <person name="Farina A."/>
            <person name="Faro S."/>
            <person name="Ferguson D."/>
            <person name="Fisher S."/>
            <person name="Foley C.D."/>
            <person name="Franke A."/>
            <person name="Friedrich D."/>
            <person name="Gadbois L."/>
            <person name="Gearin G."/>
            <person name="Gearin C.R."/>
            <person name="Giannoukos G."/>
            <person name="Goode T."/>
            <person name="Graham J."/>
            <person name="Grandbois E."/>
            <person name="Grewal S."/>
            <person name="Gyaltsen K."/>
            <person name="Hafez N."/>
            <person name="Hagos B."/>
            <person name="Hall J."/>
            <person name="Henson C."/>
            <person name="Hollinger A."/>
            <person name="Honan T."/>
            <person name="Huard M.D."/>
            <person name="Hughes L."/>
            <person name="Hurhula B."/>
            <person name="Husby M.E."/>
            <person name="Kamat A."/>
            <person name="Kanga B."/>
            <person name="Kashin S."/>
            <person name="Khazanovich D."/>
            <person name="Kisner P."/>
            <person name="Lance K."/>
            <person name="Lara M."/>
            <person name="Lee W."/>
            <person name="Lennon N."/>
            <person name="Letendre F."/>
            <person name="LeVine R."/>
            <person name="Lipovsky A."/>
            <person name="Liu X."/>
            <person name="Liu J."/>
            <person name="Liu S."/>
            <person name="Lokyitsang T."/>
            <person name="Lokyitsang Y."/>
            <person name="Lubonja R."/>
            <person name="Lui A."/>
            <person name="MacDonald P."/>
            <person name="Magnisalis V."/>
            <person name="Maru K."/>
            <person name="Matthews C."/>
            <person name="McCusker W."/>
            <person name="McDonough S."/>
            <person name="Mehta T."/>
            <person name="Meldrim J."/>
            <person name="Meneus L."/>
            <person name="Mihai O."/>
            <person name="Mihalev A."/>
            <person name="Mihova T."/>
            <person name="Mittelman R."/>
            <person name="Mlenga V."/>
            <person name="Montmayeur A."/>
            <person name="Mulrain L."/>
            <person name="Navidi A."/>
            <person name="Naylor J."/>
            <person name="Negash T."/>
            <person name="Nguyen T."/>
            <person name="Nguyen N."/>
            <person name="Nicol R."/>
            <person name="Norbu C."/>
            <person name="Norbu N."/>
            <person name="Novod N."/>
            <person name="O'Neill B."/>
            <person name="Osman S."/>
            <person name="Markiewicz E."/>
            <person name="Oyono O.L."/>
            <person name="Patti C."/>
            <person name="Phunkhang P."/>
            <person name="Pierre F."/>
            <person name="Priest M."/>
            <person name="Raghuraman S."/>
            <person name="Rege F."/>
            <person name="Reyes R."/>
            <person name="Rise C."/>
            <person name="Rogov P."/>
            <person name="Ross K."/>
            <person name="Ryan E."/>
            <person name="Settipalli S."/>
            <person name="Shea T."/>
            <person name="Sherpa N."/>
            <person name="Shi L."/>
            <person name="Shih D."/>
            <person name="Sparrow T."/>
            <person name="Spaulding J."/>
            <person name="Stalker J."/>
            <person name="Stange-Thomann N."/>
            <person name="Stavropoulos S."/>
            <person name="Stone C."/>
            <person name="Strader C."/>
            <person name="Tesfaye S."/>
            <person name="Thomson T."/>
            <person name="Thoulutsang Y."/>
            <person name="Thoulutsang D."/>
            <person name="Topham K."/>
            <person name="Topping I."/>
            <person name="Tsamla T."/>
            <person name="Vassiliev H."/>
            <person name="Vo A."/>
            <person name="Wangchuk T."/>
            <person name="Wangdi T."/>
            <person name="Weiand M."/>
            <person name="Wilkinson J."/>
            <person name="Wilson A."/>
            <person name="Yadav S."/>
            <person name="Young G."/>
            <person name="Yu Q."/>
            <person name="Zembek L."/>
            <person name="Zhong D."/>
            <person name="Zimmer A."/>
            <person name="Zwirko Z."/>
            <person name="Jaffe D.B."/>
            <person name="Alvarez P."/>
            <person name="Brockman W."/>
            <person name="Butler J."/>
            <person name="Chin C."/>
            <person name="Gnerre S."/>
            <person name="Grabherr M."/>
            <person name="Kleber M."/>
            <person name="Mauceli E."/>
            <person name="MacCallum I."/>
        </authorList>
    </citation>
    <scope>NUCLEOTIDE SEQUENCE [LARGE SCALE GENOMIC DNA]</scope>
    <source>
        <strain evidence="3">Tucson 14024-0371.13</strain>
    </source>
</reference>
<sequence>MGLPVFSKCCCLELKWGALIVAIVDLIFCGSAAGHSAIIRGRDLLNILWYVAVLLHLAHIIACILVIVSVWVPKKEFPCVYLITALIRFIFDIIFVIFIIIEFGFEGDYLITAIIILIYIALTVYFWLVIYSYYRKCGGHTPAD</sequence>
<dbReference type="EMBL" id="CH902619">
    <property type="protein sequence ID" value="EDV36451.1"/>
    <property type="molecule type" value="Genomic_DNA"/>
</dbReference>
<keyword evidence="1" id="KW-1133">Transmembrane helix</keyword>
<feature type="transmembrane region" description="Helical" evidence="1">
    <location>
        <begin position="16"/>
        <end position="35"/>
    </location>
</feature>
<evidence type="ECO:0000256" key="1">
    <source>
        <dbReference type="SAM" id="Phobius"/>
    </source>
</evidence>
<dbReference type="GeneID" id="6502565"/>
<dbReference type="PhylomeDB" id="B3MDR6"/>
<feature type="transmembrane region" description="Helical" evidence="1">
    <location>
        <begin position="47"/>
        <end position="72"/>
    </location>
</feature>
<keyword evidence="3" id="KW-1185">Reference proteome</keyword>
<dbReference type="OMA" id="CVYSWFK"/>
<feature type="transmembrane region" description="Helical" evidence="1">
    <location>
        <begin position="79"/>
        <end position="103"/>
    </location>
</feature>